<name>A0A9P3G6I5_9APHY</name>
<proteinExistence type="predicted"/>
<reference evidence="2 3" key="1">
    <citation type="submission" date="2021-08" db="EMBL/GenBank/DDBJ databases">
        <title>Draft Genome Sequence of Phanerochaete sordida strain YK-624.</title>
        <authorList>
            <person name="Mori T."/>
            <person name="Dohra H."/>
            <person name="Suzuki T."/>
            <person name="Kawagishi H."/>
            <person name="Hirai H."/>
        </authorList>
    </citation>
    <scope>NUCLEOTIDE SEQUENCE [LARGE SCALE GENOMIC DNA]</scope>
    <source>
        <strain evidence="2 3">YK-624</strain>
    </source>
</reference>
<sequence length="216" mass="23330">MIALTASFAAVGDGDPPSFDGFREAAGSAHFEELRFFVREGNALDEQGMRVLMRSVLRREQLTWALEKGVLRLQRSYFEVETGIWKDVAYISNAVLLSLSAGRSVIAINDTPPTLDIDEAAECFSQVVIGQEISDYLQRLPALRAERAKAKKGSSEETSGTPETQDGVVPAQRTAKDTSKLPESPNTAPPSRQIRAAGGEGDEDGKEEAGQDMGGL</sequence>
<dbReference type="EMBL" id="BPQB01000015">
    <property type="protein sequence ID" value="GJE90183.1"/>
    <property type="molecule type" value="Genomic_DNA"/>
</dbReference>
<accession>A0A9P3G6I5</accession>
<keyword evidence="3" id="KW-1185">Reference proteome</keyword>
<comment type="caution">
    <text evidence="2">The sequence shown here is derived from an EMBL/GenBank/DDBJ whole genome shotgun (WGS) entry which is preliminary data.</text>
</comment>
<evidence type="ECO:0000256" key="1">
    <source>
        <dbReference type="SAM" id="MobiDB-lite"/>
    </source>
</evidence>
<protein>
    <submittedName>
        <fullName evidence="2">Uncharacterized protein</fullName>
    </submittedName>
</protein>
<evidence type="ECO:0000313" key="2">
    <source>
        <dbReference type="EMBL" id="GJE90183.1"/>
    </source>
</evidence>
<gene>
    <name evidence="2" type="ORF">PsYK624_063090</name>
</gene>
<organism evidence="2 3">
    <name type="scientific">Phanerochaete sordida</name>
    <dbReference type="NCBI Taxonomy" id="48140"/>
    <lineage>
        <taxon>Eukaryota</taxon>
        <taxon>Fungi</taxon>
        <taxon>Dikarya</taxon>
        <taxon>Basidiomycota</taxon>
        <taxon>Agaricomycotina</taxon>
        <taxon>Agaricomycetes</taxon>
        <taxon>Polyporales</taxon>
        <taxon>Phanerochaetaceae</taxon>
        <taxon>Phanerochaete</taxon>
    </lineage>
</organism>
<dbReference type="Proteomes" id="UP000703269">
    <property type="component" value="Unassembled WGS sequence"/>
</dbReference>
<feature type="region of interest" description="Disordered" evidence="1">
    <location>
        <begin position="148"/>
        <end position="216"/>
    </location>
</feature>
<dbReference type="AlphaFoldDB" id="A0A9P3G6I5"/>
<evidence type="ECO:0000313" key="3">
    <source>
        <dbReference type="Proteomes" id="UP000703269"/>
    </source>
</evidence>